<dbReference type="EMBL" id="LAZR01007338">
    <property type="protein sequence ID" value="KKM85906.1"/>
    <property type="molecule type" value="Genomic_DNA"/>
</dbReference>
<feature type="non-terminal residue" evidence="1">
    <location>
        <position position="142"/>
    </location>
</feature>
<dbReference type="AlphaFoldDB" id="A0A0F9LFB8"/>
<accession>A0A0F9LFB8</accession>
<organism evidence="1">
    <name type="scientific">marine sediment metagenome</name>
    <dbReference type="NCBI Taxonomy" id="412755"/>
    <lineage>
        <taxon>unclassified sequences</taxon>
        <taxon>metagenomes</taxon>
        <taxon>ecological metagenomes</taxon>
    </lineage>
</organism>
<gene>
    <name evidence="1" type="ORF">LCGC14_1284470</name>
</gene>
<comment type="caution">
    <text evidence="1">The sequence shown here is derived from an EMBL/GenBank/DDBJ whole genome shotgun (WGS) entry which is preliminary data.</text>
</comment>
<evidence type="ECO:0000313" key="1">
    <source>
        <dbReference type="EMBL" id="KKM85906.1"/>
    </source>
</evidence>
<name>A0A0F9LFB8_9ZZZZ</name>
<proteinExistence type="predicted"/>
<reference evidence="1" key="1">
    <citation type="journal article" date="2015" name="Nature">
        <title>Complex archaea that bridge the gap between prokaryotes and eukaryotes.</title>
        <authorList>
            <person name="Spang A."/>
            <person name="Saw J.H."/>
            <person name="Jorgensen S.L."/>
            <person name="Zaremba-Niedzwiedzka K."/>
            <person name="Martijn J."/>
            <person name="Lind A.E."/>
            <person name="van Eijk R."/>
            <person name="Schleper C."/>
            <person name="Guy L."/>
            <person name="Ettema T.J."/>
        </authorList>
    </citation>
    <scope>NUCLEOTIDE SEQUENCE</scope>
</reference>
<protein>
    <submittedName>
        <fullName evidence="1">Uncharacterized protein</fullName>
    </submittedName>
</protein>
<dbReference type="PROSITE" id="PS51257">
    <property type="entry name" value="PROKAR_LIPOPROTEIN"/>
    <property type="match status" value="1"/>
</dbReference>
<sequence length="142" mass="15705">MRHLITVLQLLFLLACGSAESPWTERRAERDLYDEIDELGIRVSHHDGYIDDLEESIKKFGARPVAADTGWTEMDTLRASPGGLSNLLGTKYLRFIVSPSSPEDSVVVHWYGAGGPPPTAKDSLKVAVDLLKRCRELITPDA</sequence>